<dbReference type="Proteomes" id="UP000243459">
    <property type="component" value="Chromosome 7"/>
</dbReference>
<evidence type="ECO:0000256" key="1">
    <source>
        <dbReference type="SAM" id="Coils"/>
    </source>
</evidence>
<protein>
    <submittedName>
        <fullName evidence="2">Uncharacterized protein</fullName>
    </submittedName>
</protein>
<proteinExistence type="predicted"/>
<keyword evidence="1" id="KW-0175">Coiled coil</keyword>
<accession>A0A5P1ED10</accession>
<name>A0A5P1ED10_ASPOF</name>
<reference evidence="3" key="1">
    <citation type="journal article" date="2017" name="Nat. Commun.">
        <title>The asparagus genome sheds light on the origin and evolution of a young Y chromosome.</title>
        <authorList>
            <person name="Harkess A."/>
            <person name="Zhou J."/>
            <person name="Xu C."/>
            <person name="Bowers J.E."/>
            <person name="Van der Hulst R."/>
            <person name="Ayyampalayam S."/>
            <person name="Mercati F."/>
            <person name="Riccardi P."/>
            <person name="McKain M.R."/>
            <person name="Kakrana A."/>
            <person name="Tang H."/>
            <person name="Ray J."/>
            <person name="Groenendijk J."/>
            <person name="Arikit S."/>
            <person name="Mathioni S.M."/>
            <person name="Nakano M."/>
            <person name="Shan H."/>
            <person name="Telgmann-Rauber A."/>
            <person name="Kanno A."/>
            <person name="Yue Z."/>
            <person name="Chen H."/>
            <person name="Li W."/>
            <person name="Chen Y."/>
            <person name="Xu X."/>
            <person name="Zhang Y."/>
            <person name="Luo S."/>
            <person name="Chen H."/>
            <person name="Gao J."/>
            <person name="Mao Z."/>
            <person name="Pires J.C."/>
            <person name="Luo M."/>
            <person name="Kudrna D."/>
            <person name="Wing R.A."/>
            <person name="Meyers B.C."/>
            <person name="Yi K."/>
            <person name="Kong H."/>
            <person name="Lavrijsen P."/>
            <person name="Sunseri F."/>
            <person name="Falavigna A."/>
            <person name="Ye Y."/>
            <person name="Leebens-Mack J.H."/>
            <person name="Chen G."/>
        </authorList>
    </citation>
    <scope>NUCLEOTIDE SEQUENCE [LARGE SCALE GENOMIC DNA]</scope>
    <source>
        <strain evidence="3">cv. DH0086</strain>
    </source>
</reference>
<keyword evidence="3" id="KW-1185">Reference proteome</keyword>
<dbReference type="EMBL" id="CM007387">
    <property type="protein sequence ID" value="ONK63732.1"/>
    <property type="molecule type" value="Genomic_DNA"/>
</dbReference>
<feature type="coiled-coil region" evidence="1">
    <location>
        <begin position="19"/>
        <end position="81"/>
    </location>
</feature>
<gene>
    <name evidence="2" type="ORF">A4U43_C07F18340</name>
</gene>
<dbReference type="Gramene" id="ONK63732">
    <property type="protein sequence ID" value="ONK63732"/>
    <property type="gene ID" value="A4U43_C07F18340"/>
</dbReference>
<evidence type="ECO:0000313" key="2">
    <source>
        <dbReference type="EMBL" id="ONK63732.1"/>
    </source>
</evidence>
<sequence length="220" mass="24994">MKQMEVGGVRDNLLDVSREAHLSKELTSMKERLKTMQHELGCTVAVLRMKNLALDEKEKLNKELSEKIRIVEEHANNAVDATIIRPTQLVSNSMNPQSDEKELYNEFCENARAEHSTVWRIQRVHQYLTLIVIACPPTAIGGFTTLNHQTARKTDNEPEKVIAELISPFFPFSERLKKESSEKNKDAKELSKCAEVGTDTSKCHIVDSDMACETNRRPNT</sequence>
<dbReference type="AlphaFoldDB" id="A0A5P1ED10"/>
<evidence type="ECO:0000313" key="3">
    <source>
        <dbReference type="Proteomes" id="UP000243459"/>
    </source>
</evidence>
<organism evidence="2 3">
    <name type="scientific">Asparagus officinalis</name>
    <name type="common">Garden asparagus</name>
    <dbReference type="NCBI Taxonomy" id="4686"/>
    <lineage>
        <taxon>Eukaryota</taxon>
        <taxon>Viridiplantae</taxon>
        <taxon>Streptophyta</taxon>
        <taxon>Embryophyta</taxon>
        <taxon>Tracheophyta</taxon>
        <taxon>Spermatophyta</taxon>
        <taxon>Magnoliopsida</taxon>
        <taxon>Liliopsida</taxon>
        <taxon>Asparagales</taxon>
        <taxon>Asparagaceae</taxon>
        <taxon>Asparagoideae</taxon>
        <taxon>Asparagus</taxon>
    </lineage>
</organism>